<dbReference type="PANTHER" id="PTHR45820">
    <property type="entry name" value="FI23527P1"/>
    <property type="match status" value="1"/>
</dbReference>
<evidence type="ECO:0000313" key="4">
    <source>
        <dbReference type="EMBL" id="CAF1028792.1"/>
    </source>
</evidence>
<dbReference type="AlphaFoldDB" id="A0A814ISY6"/>
<comment type="similarity">
    <text evidence="1">Belongs to the cation diffusion facilitator (CDF) transporter (TC 2.A.4) family. SLC30A subfamily.</text>
</comment>
<proteinExistence type="inferred from homology"/>
<keyword evidence="3" id="KW-0812">Transmembrane</keyword>
<comment type="caution">
    <text evidence="4">The sequence shown here is derived from an EMBL/GenBank/DDBJ whole genome shotgun (WGS) entry which is preliminary data.</text>
</comment>
<dbReference type="OrthoDB" id="9944568at2759"/>
<feature type="transmembrane region" description="Helical" evidence="3">
    <location>
        <begin position="81"/>
        <end position="99"/>
    </location>
</feature>
<feature type="transmembrane region" description="Helical" evidence="3">
    <location>
        <begin position="12"/>
        <end position="32"/>
    </location>
</feature>
<name>A0A814ISY6_9BILA</name>
<dbReference type="GO" id="GO:0006882">
    <property type="term" value="P:intracellular zinc ion homeostasis"/>
    <property type="evidence" value="ECO:0007669"/>
    <property type="project" value="TreeGrafter"/>
</dbReference>
<dbReference type="Proteomes" id="UP000663879">
    <property type="component" value="Unassembled WGS sequence"/>
</dbReference>
<feature type="non-terminal residue" evidence="4">
    <location>
        <position position="224"/>
    </location>
</feature>
<gene>
    <name evidence="4" type="ORF">OXX778_LOCUS17759</name>
</gene>
<keyword evidence="5" id="KW-1185">Reference proteome</keyword>
<evidence type="ECO:0000313" key="5">
    <source>
        <dbReference type="Proteomes" id="UP000663879"/>
    </source>
</evidence>
<dbReference type="PANTHER" id="PTHR45820:SF4">
    <property type="entry name" value="ZINC TRANSPORTER 63C, ISOFORM F"/>
    <property type="match status" value="1"/>
</dbReference>
<keyword evidence="3" id="KW-1133">Transmembrane helix</keyword>
<evidence type="ECO:0000256" key="2">
    <source>
        <dbReference type="ARBA" id="ARBA00022833"/>
    </source>
</evidence>
<dbReference type="EMBL" id="CAJNOC010004640">
    <property type="protein sequence ID" value="CAF1028792.1"/>
    <property type="molecule type" value="Genomic_DNA"/>
</dbReference>
<protein>
    <submittedName>
        <fullName evidence="4">Uncharacterized protein</fullName>
    </submittedName>
</protein>
<keyword evidence="3" id="KW-0472">Membrane</keyword>
<reference evidence="4" key="1">
    <citation type="submission" date="2021-02" db="EMBL/GenBank/DDBJ databases">
        <authorList>
            <person name="Nowell W R."/>
        </authorList>
    </citation>
    <scope>NUCLEOTIDE SEQUENCE</scope>
    <source>
        <strain evidence="4">Ploen Becks lab</strain>
    </source>
</reference>
<dbReference type="GO" id="GO:0016020">
    <property type="term" value="C:membrane"/>
    <property type="evidence" value="ECO:0007669"/>
    <property type="project" value="TreeGrafter"/>
</dbReference>
<dbReference type="GO" id="GO:0005385">
    <property type="term" value="F:zinc ion transmembrane transporter activity"/>
    <property type="evidence" value="ECO:0007669"/>
    <property type="project" value="TreeGrafter"/>
</dbReference>
<evidence type="ECO:0000256" key="3">
    <source>
        <dbReference type="SAM" id="Phobius"/>
    </source>
</evidence>
<keyword evidence="2" id="KW-0862">Zinc</keyword>
<accession>A0A814ISY6</accession>
<dbReference type="GO" id="GO:0010312">
    <property type="term" value="P:detoxification of zinc ion"/>
    <property type="evidence" value="ECO:0007669"/>
    <property type="project" value="TreeGrafter"/>
</dbReference>
<sequence>SDLIKCKKKFLDLVVLFIGSLFTILCVFLNKIDSDIHEAGHMDIHTNHTEQLNSTTSHDHEHGQANHVKTLADFIMINIDPILSTIIVILFVYFFGAILKVSCMILSQAVPIYINIQEIKKDLLKKIPAIVNIHSLHLYEYNPFHLCISMHFVIVKSSLKPVKNQIREISDEIIEFFLNEYFIFKVILQPEVVENISDYPSHDDHHCLLDTENKCLNNSHPNCG</sequence>
<evidence type="ECO:0000256" key="1">
    <source>
        <dbReference type="ARBA" id="ARBA00008873"/>
    </source>
</evidence>
<organism evidence="4 5">
    <name type="scientific">Brachionus calyciflorus</name>
    <dbReference type="NCBI Taxonomy" id="104777"/>
    <lineage>
        <taxon>Eukaryota</taxon>
        <taxon>Metazoa</taxon>
        <taxon>Spiralia</taxon>
        <taxon>Gnathifera</taxon>
        <taxon>Rotifera</taxon>
        <taxon>Eurotatoria</taxon>
        <taxon>Monogononta</taxon>
        <taxon>Pseudotrocha</taxon>
        <taxon>Ploima</taxon>
        <taxon>Brachionidae</taxon>
        <taxon>Brachionus</taxon>
    </lineage>
</organism>